<dbReference type="Proteomes" id="UP000597444">
    <property type="component" value="Unassembled WGS sequence"/>
</dbReference>
<evidence type="ECO:0000259" key="9">
    <source>
        <dbReference type="PROSITE" id="PS50929"/>
    </source>
</evidence>
<sequence length="592" mass="66023">MQNKNIYKACWELITFTPWLYVFDVILQLFRNWILLLPGLLAFAIFNLLAVNKAVGWDLWTLGALLVGAATARVTVMLSSTAIDTTCREYGNTLIRRNVFEQLLTRLGARPLPSSVGELINRFDADTTTITNTISYTNMLIGAGTQALIAVSVLFTINPLITLVVFVPLVGSCVLMNRMSARIQQYHRQSRKAEGEVSAFIGEMFNSAQAIQLAAAQRRVIDHLHRLNDTRRQTNLRSLFFTDVVLGSITRNTSSIGAGVILLLAAQSMHSGSFSVGSLALFMSYLDEIAIFTSFFSQNIAMYKQAAVALQRLQAILPEEAAEATVTAHAPVYLRGAYPQVSEPERQAAPLECLEVRGLTYCYAQSGRGIEQINLQLRRGTRTVITGRIGSGKTLLLRTIQGLLPRQAGDIFWNGERIMYPDRFFVPPQSAYTPQVPRLCSETLKQNLLMGYPDEPIQLVSVIHAAVMEQDVQALENGLDTLVGPKGVKLSGGQIQRTAAARMFLRQPELLLFDDLSSALDVETEQQLWERLFAHQEQTCLIVSHRRFTLQHADHIIVLKDGRIAAEGTLEYLLESSDEMRYLWHGEIDDES</sequence>
<dbReference type="InterPro" id="IPR027417">
    <property type="entry name" value="P-loop_NTPase"/>
</dbReference>
<dbReference type="GO" id="GO:0016887">
    <property type="term" value="F:ATP hydrolysis activity"/>
    <property type="evidence" value="ECO:0007669"/>
    <property type="project" value="InterPro"/>
</dbReference>
<evidence type="ECO:0000256" key="6">
    <source>
        <dbReference type="ARBA" id="ARBA00023136"/>
    </source>
</evidence>
<evidence type="ECO:0000313" key="11">
    <source>
        <dbReference type="Proteomes" id="UP000597444"/>
    </source>
</evidence>
<accession>A0A8J3N068</accession>
<dbReference type="GO" id="GO:0140359">
    <property type="term" value="F:ABC-type transporter activity"/>
    <property type="evidence" value="ECO:0007669"/>
    <property type="project" value="InterPro"/>
</dbReference>
<keyword evidence="4" id="KW-0067">ATP-binding</keyword>
<keyword evidence="6 7" id="KW-0472">Membrane</keyword>
<dbReference type="SMART" id="SM00382">
    <property type="entry name" value="AAA"/>
    <property type="match status" value="1"/>
</dbReference>
<dbReference type="InterPro" id="IPR039421">
    <property type="entry name" value="Type_1_exporter"/>
</dbReference>
<dbReference type="Gene3D" id="3.40.50.300">
    <property type="entry name" value="P-loop containing nucleotide triphosphate hydrolases"/>
    <property type="match status" value="1"/>
</dbReference>
<protein>
    <submittedName>
        <fullName evidence="10">HlyB/MsbA family ABC transporter</fullName>
    </submittedName>
</protein>
<dbReference type="RefSeq" id="WP_220203439.1">
    <property type="nucleotide sequence ID" value="NZ_BNJK01000001.1"/>
</dbReference>
<evidence type="ECO:0000256" key="3">
    <source>
        <dbReference type="ARBA" id="ARBA00022741"/>
    </source>
</evidence>
<dbReference type="AlphaFoldDB" id="A0A8J3N068"/>
<reference evidence="10" key="1">
    <citation type="submission" date="2020-10" db="EMBL/GenBank/DDBJ databases">
        <title>Taxonomic study of unclassified bacteria belonging to the class Ktedonobacteria.</title>
        <authorList>
            <person name="Yabe S."/>
            <person name="Wang C.M."/>
            <person name="Zheng Y."/>
            <person name="Sakai Y."/>
            <person name="Cavaletti L."/>
            <person name="Monciardini P."/>
            <person name="Donadio S."/>
        </authorList>
    </citation>
    <scope>NUCLEOTIDE SEQUENCE</scope>
    <source>
        <strain evidence="10">ID150040</strain>
    </source>
</reference>
<keyword evidence="5 7" id="KW-1133">Transmembrane helix</keyword>
<feature type="transmembrane region" description="Helical" evidence="7">
    <location>
        <begin position="147"/>
        <end position="170"/>
    </location>
</feature>
<feature type="domain" description="ABC transmembrane type-1" evidence="9">
    <location>
        <begin position="25"/>
        <end position="305"/>
    </location>
</feature>
<feature type="transmembrane region" description="Helical" evidence="7">
    <location>
        <begin position="33"/>
        <end position="51"/>
    </location>
</feature>
<dbReference type="PROSITE" id="PS50893">
    <property type="entry name" value="ABC_TRANSPORTER_2"/>
    <property type="match status" value="1"/>
</dbReference>
<dbReference type="PANTHER" id="PTHR24221">
    <property type="entry name" value="ATP-BINDING CASSETTE SUB-FAMILY B"/>
    <property type="match status" value="1"/>
</dbReference>
<dbReference type="Pfam" id="PF00005">
    <property type="entry name" value="ABC_tran"/>
    <property type="match status" value="1"/>
</dbReference>
<evidence type="ECO:0000259" key="8">
    <source>
        <dbReference type="PROSITE" id="PS50893"/>
    </source>
</evidence>
<dbReference type="SUPFAM" id="SSF52540">
    <property type="entry name" value="P-loop containing nucleoside triphosphate hydrolases"/>
    <property type="match status" value="1"/>
</dbReference>
<comment type="caution">
    <text evidence="10">The sequence shown here is derived from an EMBL/GenBank/DDBJ whole genome shotgun (WGS) entry which is preliminary data.</text>
</comment>
<proteinExistence type="predicted"/>
<feature type="transmembrane region" description="Helical" evidence="7">
    <location>
        <begin position="57"/>
        <end position="76"/>
    </location>
</feature>
<dbReference type="Pfam" id="PF00664">
    <property type="entry name" value="ABC_membrane"/>
    <property type="match status" value="1"/>
</dbReference>
<name>A0A8J3N068_9CHLR</name>
<dbReference type="SUPFAM" id="SSF90123">
    <property type="entry name" value="ABC transporter transmembrane region"/>
    <property type="match status" value="1"/>
</dbReference>
<keyword evidence="2 7" id="KW-0812">Transmembrane</keyword>
<dbReference type="PROSITE" id="PS50929">
    <property type="entry name" value="ABC_TM1F"/>
    <property type="match status" value="1"/>
</dbReference>
<dbReference type="InterPro" id="IPR036640">
    <property type="entry name" value="ABC1_TM_sf"/>
</dbReference>
<dbReference type="EMBL" id="BNJK01000001">
    <property type="protein sequence ID" value="GHO92617.1"/>
    <property type="molecule type" value="Genomic_DNA"/>
</dbReference>
<comment type="subcellular location">
    <subcellularLocation>
        <location evidence="1">Cell membrane</location>
        <topology evidence="1">Multi-pass membrane protein</topology>
    </subcellularLocation>
</comment>
<evidence type="ECO:0000256" key="5">
    <source>
        <dbReference type="ARBA" id="ARBA00022989"/>
    </source>
</evidence>
<evidence type="ECO:0000256" key="1">
    <source>
        <dbReference type="ARBA" id="ARBA00004651"/>
    </source>
</evidence>
<dbReference type="CDD" id="cd03228">
    <property type="entry name" value="ABCC_MRP_Like"/>
    <property type="match status" value="1"/>
</dbReference>
<keyword evidence="11" id="KW-1185">Reference proteome</keyword>
<gene>
    <name evidence="10" type="ORF">KSF_026650</name>
</gene>
<evidence type="ECO:0000256" key="7">
    <source>
        <dbReference type="SAM" id="Phobius"/>
    </source>
</evidence>
<dbReference type="PANTHER" id="PTHR24221:SF423">
    <property type="entry name" value="ABC TRANSPORTER"/>
    <property type="match status" value="1"/>
</dbReference>
<dbReference type="GO" id="GO:0005524">
    <property type="term" value="F:ATP binding"/>
    <property type="evidence" value="ECO:0007669"/>
    <property type="project" value="UniProtKB-KW"/>
</dbReference>
<evidence type="ECO:0000313" key="10">
    <source>
        <dbReference type="EMBL" id="GHO92617.1"/>
    </source>
</evidence>
<dbReference type="CDD" id="cd07346">
    <property type="entry name" value="ABC_6TM_exporters"/>
    <property type="match status" value="1"/>
</dbReference>
<dbReference type="Gene3D" id="1.20.1560.10">
    <property type="entry name" value="ABC transporter type 1, transmembrane domain"/>
    <property type="match status" value="1"/>
</dbReference>
<organism evidence="10 11">
    <name type="scientific">Reticulibacter mediterranei</name>
    <dbReference type="NCBI Taxonomy" id="2778369"/>
    <lineage>
        <taxon>Bacteria</taxon>
        <taxon>Bacillati</taxon>
        <taxon>Chloroflexota</taxon>
        <taxon>Ktedonobacteria</taxon>
        <taxon>Ktedonobacterales</taxon>
        <taxon>Reticulibacteraceae</taxon>
        <taxon>Reticulibacter</taxon>
    </lineage>
</organism>
<keyword evidence="3" id="KW-0547">Nucleotide-binding</keyword>
<evidence type="ECO:0000256" key="4">
    <source>
        <dbReference type="ARBA" id="ARBA00022840"/>
    </source>
</evidence>
<dbReference type="GO" id="GO:0005886">
    <property type="term" value="C:plasma membrane"/>
    <property type="evidence" value="ECO:0007669"/>
    <property type="project" value="UniProtKB-SubCell"/>
</dbReference>
<dbReference type="InterPro" id="IPR003593">
    <property type="entry name" value="AAA+_ATPase"/>
</dbReference>
<evidence type="ECO:0000256" key="2">
    <source>
        <dbReference type="ARBA" id="ARBA00022692"/>
    </source>
</evidence>
<feature type="domain" description="ABC transporter" evidence="8">
    <location>
        <begin position="354"/>
        <end position="586"/>
    </location>
</feature>
<dbReference type="InterPro" id="IPR011527">
    <property type="entry name" value="ABC1_TM_dom"/>
</dbReference>
<dbReference type="InterPro" id="IPR003439">
    <property type="entry name" value="ABC_transporter-like_ATP-bd"/>
</dbReference>